<evidence type="ECO:0000313" key="1">
    <source>
        <dbReference type="EnsemblMetazoa" id="Aqu2.1.17102_001"/>
    </source>
</evidence>
<reference evidence="1" key="1">
    <citation type="submission" date="2017-05" db="UniProtKB">
        <authorList>
            <consortium name="EnsemblMetazoa"/>
        </authorList>
    </citation>
    <scope>IDENTIFICATION</scope>
</reference>
<accession>A0A1X7TQL8</accession>
<proteinExistence type="predicted"/>
<sequence length="80" mass="8813">ISVSFILHKTIISCFQDGDLTLSCFLSQHANISILQSSITLLSFSILSNVGYFKPSFRPSFFHSLRSSSFSKTSSKSSIS</sequence>
<name>A0A1X7TQL8_AMPQE</name>
<dbReference type="InParanoid" id="A0A1X7TQL8"/>
<organism evidence="1">
    <name type="scientific">Amphimedon queenslandica</name>
    <name type="common">Sponge</name>
    <dbReference type="NCBI Taxonomy" id="400682"/>
    <lineage>
        <taxon>Eukaryota</taxon>
        <taxon>Metazoa</taxon>
        <taxon>Porifera</taxon>
        <taxon>Demospongiae</taxon>
        <taxon>Heteroscleromorpha</taxon>
        <taxon>Haplosclerida</taxon>
        <taxon>Niphatidae</taxon>
        <taxon>Amphimedon</taxon>
    </lineage>
</organism>
<protein>
    <submittedName>
        <fullName evidence="1">Uncharacterized protein</fullName>
    </submittedName>
</protein>
<dbReference type="EnsemblMetazoa" id="Aqu2.1.17102_001">
    <property type="protein sequence ID" value="Aqu2.1.17102_001"/>
    <property type="gene ID" value="Aqu2.1.17102"/>
</dbReference>
<dbReference type="AlphaFoldDB" id="A0A1X7TQL8"/>